<dbReference type="AlphaFoldDB" id="A0A5C1QCH3"/>
<evidence type="ECO:0000259" key="1">
    <source>
        <dbReference type="PROSITE" id="PS51186"/>
    </source>
</evidence>
<protein>
    <submittedName>
        <fullName evidence="2">GNAT family N-acetyltransferase</fullName>
    </submittedName>
</protein>
<dbReference type="InterPro" id="IPR013653">
    <property type="entry name" value="GCN5-like_dom"/>
</dbReference>
<dbReference type="GO" id="GO:0016747">
    <property type="term" value="F:acyltransferase activity, transferring groups other than amino-acyl groups"/>
    <property type="evidence" value="ECO:0007669"/>
    <property type="project" value="InterPro"/>
</dbReference>
<dbReference type="Proteomes" id="UP000323824">
    <property type="component" value="Chromosome"/>
</dbReference>
<dbReference type="Gene3D" id="3.40.630.30">
    <property type="match status" value="1"/>
</dbReference>
<evidence type="ECO:0000313" key="2">
    <source>
        <dbReference type="EMBL" id="QEN05815.1"/>
    </source>
</evidence>
<gene>
    <name evidence="2" type="ORF">EW093_14260</name>
</gene>
<proteinExistence type="predicted"/>
<dbReference type="RefSeq" id="WP_149569049.1">
    <property type="nucleotide sequence ID" value="NZ_CP035807.1"/>
</dbReference>
<keyword evidence="3" id="KW-1185">Reference proteome</keyword>
<dbReference type="PROSITE" id="PS51186">
    <property type="entry name" value="GNAT"/>
    <property type="match status" value="1"/>
</dbReference>
<reference evidence="2 3" key="1">
    <citation type="submission" date="2019-02" db="EMBL/GenBank/DDBJ databases">
        <authorList>
            <person name="Fomenkov A."/>
            <person name="Dubinina G."/>
            <person name="Grabovich M."/>
            <person name="Vincze T."/>
            <person name="Roberts R.J."/>
        </authorList>
    </citation>
    <scope>NUCLEOTIDE SEQUENCE [LARGE SCALE GENOMIC DNA]</scope>
    <source>
        <strain evidence="2 3">P</strain>
    </source>
</reference>
<dbReference type="OrthoDB" id="9796919at2"/>
<evidence type="ECO:0000313" key="3">
    <source>
        <dbReference type="Proteomes" id="UP000323824"/>
    </source>
</evidence>
<dbReference type="Pfam" id="PF08445">
    <property type="entry name" value="FR47"/>
    <property type="match status" value="1"/>
</dbReference>
<dbReference type="SUPFAM" id="SSF55729">
    <property type="entry name" value="Acyl-CoA N-acyltransferases (Nat)"/>
    <property type="match status" value="1"/>
</dbReference>
<name>A0A5C1QCH3_9SPIO</name>
<feature type="domain" description="N-acetyltransferase" evidence="1">
    <location>
        <begin position="142"/>
        <end position="283"/>
    </location>
</feature>
<accession>A0A5C1QCH3</accession>
<keyword evidence="2" id="KW-0808">Transferase</keyword>
<dbReference type="EMBL" id="CP035807">
    <property type="protein sequence ID" value="QEN05815.1"/>
    <property type="molecule type" value="Genomic_DNA"/>
</dbReference>
<organism evidence="2 3">
    <name type="scientific">Thiospirochaeta perfilievii</name>
    <dbReference type="NCBI Taxonomy" id="252967"/>
    <lineage>
        <taxon>Bacteria</taxon>
        <taxon>Pseudomonadati</taxon>
        <taxon>Spirochaetota</taxon>
        <taxon>Spirochaetia</taxon>
        <taxon>Spirochaetales</taxon>
        <taxon>Spirochaetaceae</taxon>
        <taxon>Thiospirochaeta</taxon>
    </lineage>
</organism>
<dbReference type="InterPro" id="IPR016181">
    <property type="entry name" value="Acyl_CoA_acyltransferase"/>
</dbReference>
<sequence>MPWTISDKNDLIDIIKFLQVYEWKNIQALSEYLSEGNYKQPLRGSVLTIIYRDNGVITSLIVITAKGLLYPIIRMTSQEKISSKNELIRILASIKFNTHGIIGLKDDVDYLDSIIFKRIRGINNYILLHRDNNIKLIIDNTHNILKASPRDLNRLLPLEIEYQKEEVLLNPKELNKKATMLNFKKKLQTDDVYYIYENNIAISKCGTTYKSKKYTLIGGVFTWKSRRNLGYSTNLLKYMINEEEKKGLTSALFVKSSNSVALHLYKKLGFIDPVDYKINYYYN</sequence>
<reference evidence="2 3" key="2">
    <citation type="submission" date="2019-09" db="EMBL/GenBank/DDBJ databases">
        <title>Complete Genome Sequence and Methylome Analysis of free living Spirochaetas.</title>
        <authorList>
            <person name="Leshcheva N."/>
            <person name="Mikheeva N."/>
        </authorList>
    </citation>
    <scope>NUCLEOTIDE SEQUENCE [LARGE SCALE GENOMIC DNA]</scope>
    <source>
        <strain evidence="2 3">P</strain>
    </source>
</reference>
<dbReference type="InterPro" id="IPR000182">
    <property type="entry name" value="GNAT_dom"/>
</dbReference>
<dbReference type="KEGG" id="sper:EW093_14260"/>